<protein>
    <submittedName>
        <fullName evidence="3">NADP-dependent oxidoreductase</fullName>
    </submittedName>
</protein>
<evidence type="ECO:0000259" key="2">
    <source>
        <dbReference type="SMART" id="SM00829"/>
    </source>
</evidence>
<dbReference type="PANTHER" id="PTHR44154:SF1">
    <property type="entry name" value="QUINONE OXIDOREDUCTASE"/>
    <property type="match status" value="1"/>
</dbReference>
<evidence type="ECO:0000313" key="4">
    <source>
        <dbReference type="Proteomes" id="UP000285596"/>
    </source>
</evidence>
<dbReference type="RefSeq" id="WP_118903021.1">
    <property type="nucleotide sequence ID" value="NZ_QWFA01000047.1"/>
</dbReference>
<dbReference type="SUPFAM" id="SSF51735">
    <property type="entry name" value="NAD(P)-binding Rossmann-fold domains"/>
    <property type="match status" value="1"/>
</dbReference>
<evidence type="ECO:0000313" key="3">
    <source>
        <dbReference type="EMBL" id="ROV68428.1"/>
    </source>
</evidence>
<keyword evidence="1" id="KW-0521">NADP</keyword>
<dbReference type="Gene3D" id="3.40.50.720">
    <property type="entry name" value="NAD(P)-binding Rossmann-like Domain"/>
    <property type="match status" value="1"/>
</dbReference>
<dbReference type="Pfam" id="PF13602">
    <property type="entry name" value="ADH_zinc_N_2"/>
    <property type="match status" value="1"/>
</dbReference>
<evidence type="ECO:0000256" key="1">
    <source>
        <dbReference type="ARBA" id="ARBA00022857"/>
    </source>
</evidence>
<dbReference type="Gene3D" id="3.90.180.10">
    <property type="entry name" value="Medium-chain alcohol dehydrogenases, catalytic domain"/>
    <property type="match status" value="1"/>
</dbReference>
<dbReference type="SMART" id="SM00829">
    <property type="entry name" value="PKS_ER"/>
    <property type="match status" value="1"/>
</dbReference>
<name>A0A423V1N9_STRGL</name>
<dbReference type="CDD" id="cd05289">
    <property type="entry name" value="MDR_like_2"/>
    <property type="match status" value="1"/>
</dbReference>
<gene>
    <name evidence="3" type="ORF">D3105_11490</name>
</gene>
<dbReference type="AlphaFoldDB" id="A0A423V1N9"/>
<accession>A0A423V1N9</accession>
<sequence length="301" mass="30257">MRAARYHDYGPADVIAIDDVREPHAGPGELRIRVAAAGVNPIDWKLRSGVVREHFPVELPAIPGRDAAGVVDEVGEGVSGVTVGDKVFGLGGIFGAAAEYAVLTAWSAVPEAWTLEQAAGAGLAVATAGRALDALGDLSGRTLLIEGAAGGVGGAAVAMAAARGATVIGTSSPAKHAYLRTLGAVPTAYGDGLADRVRELAPGGVDAALDLAASGSLADLVALVGHADRVVTVADAARSAELGVRHVYAENDSAVLAEGAALGGRGAYTPYVQATYPLDRIADAHREAEGGHVQGKLVVTL</sequence>
<dbReference type="GO" id="GO:0016491">
    <property type="term" value="F:oxidoreductase activity"/>
    <property type="evidence" value="ECO:0007669"/>
    <property type="project" value="InterPro"/>
</dbReference>
<dbReference type="InterPro" id="IPR011032">
    <property type="entry name" value="GroES-like_sf"/>
</dbReference>
<dbReference type="InterPro" id="IPR051603">
    <property type="entry name" value="Zinc-ADH_QOR/CCCR"/>
</dbReference>
<proteinExistence type="predicted"/>
<feature type="domain" description="Enoyl reductase (ER)" evidence="2">
    <location>
        <begin position="10"/>
        <end position="299"/>
    </location>
</feature>
<reference evidence="3 4" key="1">
    <citation type="submission" date="2018-08" db="EMBL/GenBank/DDBJ databases">
        <title>Streptomyces globisporus 1912-4Crt, whole genome shotgun sequence.</title>
        <authorList>
            <person name="Matselyukh B."/>
        </authorList>
    </citation>
    <scope>NUCLEOTIDE SEQUENCE [LARGE SCALE GENOMIC DNA]</scope>
    <source>
        <strain evidence="3 4">1912-4Crt</strain>
    </source>
</reference>
<organism evidence="3 4">
    <name type="scientific">Streptomyces globisporus</name>
    <dbReference type="NCBI Taxonomy" id="1908"/>
    <lineage>
        <taxon>Bacteria</taxon>
        <taxon>Bacillati</taxon>
        <taxon>Actinomycetota</taxon>
        <taxon>Actinomycetes</taxon>
        <taxon>Kitasatosporales</taxon>
        <taxon>Streptomycetaceae</taxon>
        <taxon>Streptomyces</taxon>
    </lineage>
</organism>
<dbReference type="PANTHER" id="PTHR44154">
    <property type="entry name" value="QUINONE OXIDOREDUCTASE"/>
    <property type="match status" value="1"/>
</dbReference>
<dbReference type="InterPro" id="IPR036291">
    <property type="entry name" value="NAD(P)-bd_dom_sf"/>
</dbReference>
<comment type="caution">
    <text evidence="3">The sequence shown here is derived from an EMBL/GenBank/DDBJ whole genome shotgun (WGS) entry which is preliminary data.</text>
</comment>
<dbReference type="SUPFAM" id="SSF50129">
    <property type="entry name" value="GroES-like"/>
    <property type="match status" value="1"/>
</dbReference>
<dbReference type="InterPro" id="IPR020843">
    <property type="entry name" value="ER"/>
</dbReference>
<dbReference type="Proteomes" id="UP000285596">
    <property type="component" value="Unassembled WGS sequence"/>
</dbReference>
<dbReference type="EMBL" id="QWFA01000047">
    <property type="protein sequence ID" value="ROV68428.1"/>
    <property type="molecule type" value="Genomic_DNA"/>
</dbReference>
<dbReference type="InterPro" id="IPR013154">
    <property type="entry name" value="ADH-like_N"/>
</dbReference>
<dbReference type="Pfam" id="PF08240">
    <property type="entry name" value="ADH_N"/>
    <property type="match status" value="1"/>
</dbReference>